<sequence>MIGTVEPGPGMPHPPLPVREVDGAATVDGDGPRPDDRTRSTVATTPTTTTSATAPPITHHSASPRRGGGTGGGEYGE</sequence>
<evidence type="ECO:0000256" key="1">
    <source>
        <dbReference type="SAM" id="MobiDB-lite"/>
    </source>
</evidence>
<dbReference type="STRING" id="239498.AXK60_17140"/>
<accession>A0A137ZZC2</accession>
<evidence type="ECO:0000313" key="2">
    <source>
        <dbReference type="EMBL" id="KXP03538.1"/>
    </source>
</evidence>
<protein>
    <submittedName>
        <fullName evidence="2">Uncharacterized protein</fullName>
    </submittedName>
</protein>
<reference evidence="3" key="1">
    <citation type="submission" date="2016-02" db="EMBL/GenBank/DDBJ databases">
        <authorList>
            <person name="Wen L."/>
            <person name="He K."/>
            <person name="Yang H."/>
        </authorList>
    </citation>
    <scope>NUCLEOTIDE SEQUENCE [LARGE SCALE GENOMIC DNA]</scope>
    <source>
        <strain evidence="3">JCM 15929</strain>
    </source>
</reference>
<feature type="compositionally biased region" description="Gly residues" evidence="1">
    <location>
        <begin position="66"/>
        <end position="77"/>
    </location>
</feature>
<dbReference type="AlphaFoldDB" id="A0A137ZZC2"/>
<comment type="caution">
    <text evidence="2">The sequence shown here is derived from an EMBL/GenBank/DDBJ whole genome shotgun (WGS) entry which is preliminary data.</text>
</comment>
<feature type="compositionally biased region" description="Basic and acidic residues" evidence="1">
    <location>
        <begin position="30"/>
        <end position="39"/>
    </location>
</feature>
<dbReference type="Proteomes" id="UP000070258">
    <property type="component" value="Unassembled WGS sequence"/>
</dbReference>
<feature type="compositionally biased region" description="Low complexity" evidence="1">
    <location>
        <begin position="40"/>
        <end position="58"/>
    </location>
</feature>
<organism evidence="2 3">
    <name type="scientific">Tsukamurella pseudospumae</name>
    <dbReference type="NCBI Taxonomy" id="239498"/>
    <lineage>
        <taxon>Bacteria</taxon>
        <taxon>Bacillati</taxon>
        <taxon>Actinomycetota</taxon>
        <taxon>Actinomycetes</taxon>
        <taxon>Mycobacteriales</taxon>
        <taxon>Tsukamurellaceae</taxon>
        <taxon>Tsukamurella</taxon>
    </lineage>
</organism>
<name>A0A137ZZC2_9ACTN</name>
<gene>
    <name evidence="2" type="ORF">AXK60_17140</name>
</gene>
<feature type="region of interest" description="Disordered" evidence="1">
    <location>
        <begin position="1"/>
        <end position="77"/>
    </location>
</feature>
<evidence type="ECO:0000313" key="3">
    <source>
        <dbReference type="Proteomes" id="UP000070258"/>
    </source>
</evidence>
<dbReference type="EMBL" id="LSRF01000058">
    <property type="protein sequence ID" value="KXP03538.1"/>
    <property type="molecule type" value="Genomic_DNA"/>
</dbReference>
<proteinExistence type="predicted"/>